<name>A0AAU7EG31_9FLAO</name>
<keyword evidence="1" id="KW-0732">Signal</keyword>
<sequence length="153" mass="16815">MTLIFLGLGTINTNAQESLNTSGGIVSGSDGSINQSIGQMFNNPVGDSNQIMYQGVQYAVDLISLDTNSYEFELSIMAFPNPSSSELNLQVSKINNNDLSYEMYDLLGRLVKSSSISAEKTKINIENLQNAVYQLNVFSNNKNLIKSFKIIKN</sequence>
<dbReference type="NCBIfam" id="TIGR04183">
    <property type="entry name" value="Por_Secre_tail"/>
    <property type="match status" value="1"/>
</dbReference>
<dbReference type="KEGG" id="mlil:QLS71_017550"/>
<proteinExistence type="predicted"/>
<protein>
    <submittedName>
        <fullName evidence="3">T9SS type A sorting domain-containing protein</fullName>
    </submittedName>
</protein>
<dbReference type="AlphaFoldDB" id="A0AAU7EG31"/>
<evidence type="ECO:0000313" key="4">
    <source>
        <dbReference type="Proteomes" id="UP001224325"/>
    </source>
</evidence>
<accession>A0AAU7EG31</accession>
<evidence type="ECO:0000313" key="3">
    <source>
        <dbReference type="EMBL" id="XBL14110.1"/>
    </source>
</evidence>
<organism evidence="3 4">
    <name type="scientific">Mariniflexile litorale</name>
    <dbReference type="NCBI Taxonomy" id="3045158"/>
    <lineage>
        <taxon>Bacteria</taxon>
        <taxon>Pseudomonadati</taxon>
        <taxon>Bacteroidota</taxon>
        <taxon>Flavobacteriia</taxon>
        <taxon>Flavobacteriales</taxon>
        <taxon>Flavobacteriaceae</taxon>
        <taxon>Mariniflexile</taxon>
    </lineage>
</organism>
<gene>
    <name evidence="3" type="ORF">QLS71_017550</name>
</gene>
<feature type="domain" description="Secretion system C-terminal sorting" evidence="2">
    <location>
        <begin position="79"/>
        <end position="149"/>
    </location>
</feature>
<evidence type="ECO:0000259" key="2">
    <source>
        <dbReference type="Pfam" id="PF18962"/>
    </source>
</evidence>
<evidence type="ECO:0000256" key="1">
    <source>
        <dbReference type="ARBA" id="ARBA00022729"/>
    </source>
</evidence>
<dbReference type="Pfam" id="PF18962">
    <property type="entry name" value="Por_Secre_tail"/>
    <property type="match status" value="1"/>
</dbReference>
<dbReference type="RefSeq" id="WP_308992087.1">
    <property type="nucleotide sequence ID" value="NZ_CP155618.1"/>
</dbReference>
<dbReference type="EMBL" id="CP155618">
    <property type="protein sequence ID" value="XBL14110.1"/>
    <property type="molecule type" value="Genomic_DNA"/>
</dbReference>
<dbReference type="InterPro" id="IPR026444">
    <property type="entry name" value="Secre_tail"/>
</dbReference>
<keyword evidence="4" id="KW-1185">Reference proteome</keyword>
<reference evidence="3" key="1">
    <citation type="submission" date="2024-04" db="EMBL/GenBank/DDBJ databases">
        <title>Mariniflexile litorale, isolated from the shallow sediments of the Sea of Japan.</title>
        <authorList>
            <person name="Romanenko L."/>
            <person name="Isaeva M."/>
        </authorList>
    </citation>
    <scope>NUCLEOTIDE SEQUENCE [LARGE SCALE GENOMIC DNA]</scope>
    <source>
        <strain evidence="3">KMM 9835</strain>
    </source>
</reference>
<dbReference type="Proteomes" id="UP001224325">
    <property type="component" value="Chromosome"/>
</dbReference>